<evidence type="ECO:0000256" key="1">
    <source>
        <dbReference type="SAM" id="MobiDB-lite"/>
    </source>
</evidence>
<keyword evidence="3" id="KW-1185">Reference proteome</keyword>
<protein>
    <submittedName>
        <fullName evidence="2">Uncharacterized protein</fullName>
    </submittedName>
</protein>
<feature type="compositionally biased region" description="Basic and acidic residues" evidence="1">
    <location>
        <begin position="14"/>
        <end position="23"/>
    </location>
</feature>
<dbReference type="Proteomes" id="UP000321034">
    <property type="component" value="Unassembled WGS sequence"/>
</dbReference>
<sequence length="71" mass="7635">MSTSDAFLPVQGEETLRDDAPLEREDDDVEDESEPDVLTGEPSADAADEPPVSERTVFRTPTGESADPAND</sequence>
<reference evidence="2 3" key="1">
    <citation type="submission" date="2019-08" db="EMBL/GenBank/DDBJ databases">
        <authorList>
            <person name="Dong K."/>
        </authorList>
    </citation>
    <scope>NUCLEOTIDE SEQUENCE [LARGE SCALE GENOMIC DNA]</scope>
    <source>
        <strain evidence="2 3">JCM14558</strain>
    </source>
</reference>
<dbReference type="AlphaFoldDB" id="A0A5C8HWT7"/>
<comment type="caution">
    <text evidence="2">The sequence shown here is derived from an EMBL/GenBank/DDBJ whole genome shotgun (WGS) entry which is preliminary data.</text>
</comment>
<proteinExistence type="predicted"/>
<gene>
    <name evidence="2" type="ORF">FVP77_13375</name>
</gene>
<accession>A0A5C8HWT7</accession>
<evidence type="ECO:0000313" key="3">
    <source>
        <dbReference type="Proteomes" id="UP000321034"/>
    </source>
</evidence>
<feature type="compositionally biased region" description="Acidic residues" evidence="1">
    <location>
        <begin position="24"/>
        <end position="35"/>
    </location>
</feature>
<dbReference type="RefSeq" id="WP_147895071.1">
    <property type="nucleotide sequence ID" value="NZ_BAAANR010000001.1"/>
</dbReference>
<name>A0A5C8HWT7_9MICO</name>
<dbReference type="EMBL" id="VRSV01000002">
    <property type="protein sequence ID" value="TXK09870.1"/>
    <property type="molecule type" value="Genomic_DNA"/>
</dbReference>
<feature type="region of interest" description="Disordered" evidence="1">
    <location>
        <begin position="1"/>
        <end position="71"/>
    </location>
</feature>
<organism evidence="2 3">
    <name type="scientific">Microbacterium hatanonis</name>
    <dbReference type="NCBI Taxonomy" id="404366"/>
    <lineage>
        <taxon>Bacteria</taxon>
        <taxon>Bacillati</taxon>
        <taxon>Actinomycetota</taxon>
        <taxon>Actinomycetes</taxon>
        <taxon>Micrococcales</taxon>
        <taxon>Microbacteriaceae</taxon>
        <taxon>Microbacterium</taxon>
    </lineage>
</organism>
<evidence type="ECO:0000313" key="2">
    <source>
        <dbReference type="EMBL" id="TXK09870.1"/>
    </source>
</evidence>